<evidence type="ECO:0000313" key="4">
    <source>
        <dbReference type="EMBL" id="MBD2866826.1"/>
    </source>
</evidence>
<dbReference type="InterPro" id="IPR036271">
    <property type="entry name" value="Tet_transcr_reg_TetR-rel_C_sf"/>
</dbReference>
<dbReference type="AlphaFoldDB" id="A0A927CIJ5"/>
<dbReference type="GO" id="GO:0003677">
    <property type="term" value="F:DNA binding"/>
    <property type="evidence" value="ECO:0007669"/>
    <property type="project" value="UniProtKB-UniRule"/>
</dbReference>
<accession>A0A927CIJ5</accession>
<protein>
    <submittedName>
        <fullName evidence="4">TetR/AcrR family transcriptional regulator</fullName>
    </submittedName>
</protein>
<comment type="caution">
    <text evidence="4">The sequence shown here is derived from an EMBL/GenBank/DDBJ whole genome shotgun (WGS) entry which is preliminary data.</text>
</comment>
<evidence type="ECO:0000256" key="1">
    <source>
        <dbReference type="ARBA" id="ARBA00023125"/>
    </source>
</evidence>
<dbReference type="Gene3D" id="1.10.357.10">
    <property type="entry name" value="Tetracycline Repressor, domain 2"/>
    <property type="match status" value="1"/>
</dbReference>
<feature type="DNA-binding region" description="H-T-H motif" evidence="2">
    <location>
        <begin position="27"/>
        <end position="46"/>
    </location>
</feature>
<evidence type="ECO:0000256" key="2">
    <source>
        <dbReference type="PROSITE-ProRule" id="PRU00335"/>
    </source>
</evidence>
<dbReference type="PANTHER" id="PTHR43479">
    <property type="entry name" value="ACREF/ENVCD OPERON REPRESSOR-RELATED"/>
    <property type="match status" value="1"/>
</dbReference>
<gene>
    <name evidence="4" type="ORF">IDH45_33145</name>
</gene>
<dbReference type="Gene3D" id="1.10.10.60">
    <property type="entry name" value="Homeodomain-like"/>
    <property type="match status" value="1"/>
</dbReference>
<reference evidence="4" key="1">
    <citation type="submission" date="2020-09" db="EMBL/GenBank/DDBJ databases">
        <title>A novel bacterium of genus Paenibacillus, isolated from South China Sea.</title>
        <authorList>
            <person name="Huang H."/>
            <person name="Mo K."/>
            <person name="Hu Y."/>
        </authorList>
    </citation>
    <scope>NUCLEOTIDE SEQUENCE</scope>
    <source>
        <strain evidence="4">IB182363</strain>
    </source>
</reference>
<dbReference type="SUPFAM" id="SSF48498">
    <property type="entry name" value="Tetracyclin repressor-like, C-terminal domain"/>
    <property type="match status" value="1"/>
</dbReference>
<dbReference type="Pfam" id="PF00440">
    <property type="entry name" value="TetR_N"/>
    <property type="match status" value="1"/>
</dbReference>
<organism evidence="4 5">
    <name type="scientific">Paenibacillus oceani</name>
    <dbReference type="NCBI Taxonomy" id="2772510"/>
    <lineage>
        <taxon>Bacteria</taxon>
        <taxon>Bacillati</taxon>
        <taxon>Bacillota</taxon>
        <taxon>Bacilli</taxon>
        <taxon>Bacillales</taxon>
        <taxon>Paenibacillaceae</taxon>
        <taxon>Paenibacillus</taxon>
    </lineage>
</organism>
<dbReference type="PROSITE" id="PS50977">
    <property type="entry name" value="HTH_TETR_2"/>
    <property type="match status" value="1"/>
</dbReference>
<dbReference type="Proteomes" id="UP000639396">
    <property type="component" value="Unassembled WGS sequence"/>
</dbReference>
<dbReference type="InterPro" id="IPR009057">
    <property type="entry name" value="Homeodomain-like_sf"/>
</dbReference>
<name>A0A927CIJ5_9BACL</name>
<dbReference type="SUPFAM" id="SSF46689">
    <property type="entry name" value="Homeodomain-like"/>
    <property type="match status" value="1"/>
</dbReference>
<dbReference type="EMBL" id="JACXJA010000072">
    <property type="protein sequence ID" value="MBD2866826.1"/>
    <property type="molecule type" value="Genomic_DNA"/>
</dbReference>
<dbReference type="InterPro" id="IPR001647">
    <property type="entry name" value="HTH_TetR"/>
</dbReference>
<keyword evidence="5" id="KW-1185">Reference proteome</keyword>
<evidence type="ECO:0000259" key="3">
    <source>
        <dbReference type="PROSITE" id="PS50977"/>
    </source>
</evidence>
<feature type="domain" description="HTH tetR-type" evidence="3">
    <location>
        <begin position="4"/>
        <end position="64"/>
    </location>
</feature>
<keyword evidence="1 2" id="KW-0238">DNA-binding</keyword>
<evidence type="ECO:0000313" key="5">
    <source>
        <dbReference type="Proteomes" id="UP000639396"/>
    </source>
</evidence>
<dbReference type="PRINTS" id="PR00455">
    <property type="entry name" value="HTHTETR"/>
</dbReference>
<dbReference type="PANTHER" id="PTHR43479:SF11">
    <property type="entry name" value="ACREF_ENVCD OPERON REPRESSOR-RELATED"/>
    <property type="match status" value="1"/>
</dbReference>
<proteinExistence type="predicted"/>
<sequence>MVDEAVRHRIVEIAHQFFIKRGYRHVTMQNIAEELGMSKKTLYLYFASKEDIAQTVIENTFQSISNHVDASTAVDGNPLVALRVTLMKIREETLQLSPFFLEDIQKTVPHLWEYIVRVRSEKGRFVTQLLNKAKEQGLIRSTLNPHIITVLFIESVQTIIRPDIWSKHGFALDELWDTLFSVFFYGVSNEEEHL</sequence>
<dbReference type="InterPro" id="IPR050624">
    <property type="entry name" value="HTH-type_Tx_Regulator"/>
</dbReference>